<dbReference type="Proteomes" id="UP000317378">
    <property type="component" value="Unassembled WGS sequence"/>
</dbReference>
<evidence type="ECO:0000256" key="1">
    <source>
        <dbReference type="SAM" id="MobiDB-lite"/>
    </source>
</evidence>
<accession>A0A505DI96</accession>
<protein>
    <submittedName>
        <fullName evidence="2">Uncharacterized protein</fullName>
    </submittedName>
</protein>
<gene>
    <name evidence="2" type="ORF">FGD71_040295</name>
</gene>
<dbReference type="AlphaFoldDB" id="A0A505DI96"/>
<dbReference type="EMBL" id="VCHX02000320">
    <property type="protein sequence ID" value="TPQ16841.1"/>
    <property type="molecule type" value="Genomic_DNA"/>
</dbReference>
<evidence type="ECO:0000313" key="2">
    <source>
        <dbReference type="EMBL" id="TPQ16841.1"/>
    </source>
</evidence>
<organism evidence="2 3">
    <name type="scientific">Streptomyces sporangiiformans</name>
    <dbReference type="NCBI Taxonomy" id="2315329"/>
    <lineage>
        <taxon>Bacteria</taxon>
        <taxon>Bacillati</taxon>
        <taxon>Actinomycetota</taxon>
        <taxon>Actinomycetes</taxon>
        <taxon>Kitasatosporales</taxon>
        <taxon>Streptomycetaceae</taxon>
        <taxon>Streptomyces</taxon>
    </lineage>
</organism>
<evidence type="ECO:0000313" key="3">
    <source>
        <dbReference type="Proteomes" id="UP000317378"/>
    </source>
</evidence>
<comment type="caution">
    <text evidence="2">The sequence shown here is derived from an EMBL/GenBank/DDBJ whole genome shotgun (WGS) entry which is preliminary data.</text>
</comment>
<feature type="region of interest" description="Disordered" evidence="1">
    <location>
        <begin position="1"/>
        <end position="74"/>
    </location>
</feature>
<name>A0A505DI96_9ACTN</name>
<feature type="compositionally biased region" description="Basic residues" evidence="1">
    <location>
        <begin position="36"/>
        <end position="66"/>
    </location>
</feature>
<keyword evidence="3" id="KW-1185">Reference proteome</keyword>
<proteinExistence type="predicted"/>
<sequence length="74" mass="8743">MSRPLEHRCTTGPLECPRTTGQGRRRRSAAGGAGRSRARRRRARRRRARRRRARRRRPTTHGRRSSRSPETEQQ</sequence>
<reference evidence="2 3" key="1">
    <citation type="submission" date="2019-06" db="EMBL/GenBank/DDBJ databases">
        <title>Streptomyces sporangiiformans sp. nov., a novel actinomycete isolated from soil in Mount Song.</title>
        <authorList>
            <person name="Han L."/>
        </authorList>
    </citation>
    <scope>NUCLEOTIDE SEQUENCE [LARGE SCALE GENOMIC DNA]</scope>
    <source>
        <strain evidence="2 3">NEAU-SSA 1</strain>
    </source>
</reference>